<protein>
    <submittedName>
        <fullName evidence="1">Uncharacterized protein</fullName>
    </submittedName>
</protein>
<proteinExistence type="predicted"/>
<name>A0A2A2JUZ5_9BILA</name>
<dbReference type="EMBL" id="LIAE01010204">
    <property type="protein sequence ID" value="PAV65534.1"/>
    <property type="molecule type" value="Genomic_DNA"/>
</dbReference>
<evidence type="ECO:0000313" key="2">
    <source>
        <dbReference type="Proteomes" id="UP000218231"/>
    </source>
</evidence>
<dbReference type="Proteomes" id="UP000218231">
    <property type="component" value="Unassembled WGS sequence"/>
</dbReference>
<accession>A0A2A2JUZ5</accession>
<reference evidence="1 2" key="1">
    <citation type="journal article" date="2017" name="Curr. Biol.">
        <title>Genome architecture and evolution of a unichromosomal asexual nematode.</title>
        <authorList>
            <person name="Fradin H."/>
            <person name="Zegar C."/>
            <person name="Gutwein M."/>
            <person name="Lucas J."/>
            <person name="Kovtun M."/>
            <person name="Corcoran D."/>
            <person name="Baugh L.R."/>
            <person name="Kiontke K."/>
            <person name="Gunsalus K."/>
            <person name="Fitch D.H."/>
            <person name="Piano F."/>
        </authorList>
    </citation>
    <scope>NUCLEOTIDE SEQUENCE [LARGE SCALE GENOMIC DNA]</scope>
    <source>
        <strain evidence="1">PF1309</strain>
    </source>
</reference>
<evidence type="ECO:0000313" key="1">
    <source>
        <dbReference type="EMBL" id="PAV65534.1"/>
    </source>
</evidence>
<dbReference type="AlphaFoldDB" id="A0A2A2JUZ5"/>
<keyword evidence="2" id="KW-1185">Reference proteome</keyword>
<comment type="caution">
    <text evidence="1">The sequence shown here is derived from an EMBL/GenBank/DDBJ whole genome shotgun (WGS) entry which is preliminary data.</text>
</comment>
<organism evidence="1 2">
    <name type="scientific">Diploscapter pachys</name>
    <dbReference type="NCBI Taxonomy" id="2018661"/>
    <lineage>
        <taxon>Eukaryota</taxon>
        <taxon>Metazoa</taxon>
        <taxon>Ecdysozoa</taxon>
        <taxon>Nematoda</taxon>
        <taxon>Chromadorea</taxon>
        <taxon>Rhabditida</taxon>
        <taxon>Rhabditina</taxon>
        <taxon>Rhabditomorpha</taxon>
        <taxon>Rhabditoidea</taxon>
        <taxon>Rhabditidae</taxon>
        <taxon>Diploscapter</taxon>
    </lineage>
</organism>
<sequence>MARKTEIVDYGPANYVISRHKKNPVMIWQSRINKNRVYEFILSSKFKIPGLTSWKCSNCMQMKERKRKEGFDMTNLKIPLVMIDNDIIKENPDRPNNAPHICWGKEAVDVAVKRAKLKMTQEIECKEHMLESGAINAKSYVLELTQSIVEHGPVHLNSMQKRQVKKQIDQHAEPAIKRLKLISEKRKMDNLISEWNPHVINEYIKCDPSCSTDHDDDTDLNLFESKPAGLIPAFNIPKGLVNESEECKKLIRMEHDYALPSNPEPVSRFLADDLDEIIDVEYIDGQPEPTELDDVLYEWK</sequence>
<gene>
    <name evidence="1" type="ORF">WR25_00817</name>
</gene>
<dbReference type="OrthoDB" id="5811900at2759"/>